<keyword evidence="12" id="KW-1185">Reference proteome</keyword>
<dbReference type="HAMAP" id="MF_00422">
    <property type="entry name" value="SecE"/>
    <property type="match status" value="1"/>
</dbReference>
<name>A0A1M7QXB4_9ACTN</name>
<gene>
    <name evidence="9" type="primary">secE</name>
    <name evidence="11" type="ORF">SAMN05443668_105547</name>
</gene>
<keyword evidence="6 9" id="KW-1133">Transmembrane helix</keyword>
<proteinExistence type="inferred from homology"/>
<keyword evidence="2 9" id="KW-0813">Transport</keyword>
<feature type="transmembrane region" description="Helical" evidence="9">
    <location>
        <begin position="78"/>
        <end position="99"/>
    </location>
</feature>
<dbReference type="Gene3D" id="1.20.5.1030">
    <property type="entry name" value="Preprotein translocase secy subunit"/>
    <property type="match status" value="1"/>
</dbReference>
<dbReference type="EMBL" id="FRCS01000005">
    <property type="protein sequence ID" value="SHN36591.1"/>
    <property type="molecule type" value="Genomic_DNA"/>
</dbReference>
<comment type="similarity">
    <text evidence="9">Belongs to the SecE/SEC61-gamma family.</text>
</comment>
<dbReference type="GO" id="GO:0008320">
    <property type="term" value="F:protein transmembrane transporter activity"/>
    <property type="evidence" value="ECO:0007669"/>
    <property type="project" value="UniProtKB-UniRule"/>
</dbReference>
<evidence type="ECO:0000313" key="12">
    <source>
        <dbReference type="Proteomes" id="UP000184440"/>
    </source>
</evidence>
<evidence type="ECO:0000256" key="2">
    <source>
        <dbReference type="ARBA" id="ARBA00022448"/>
    </source>
</evidence>
<evidence type="ECO:0000256" key="4">
    <source>
        <dbReference type="ARBA" id="ARBA00022692"/>
    </source>
</evidence>
<evidence type="ECO:0000256" key="10">
    <source>
        <dbReference type="SAM" id="MobiDB-lite"/>
    </source>
</evidence>
<evidence type="ECO:0000256" key="8">
    <source>
        <dbReference type="ARBA" id="ARBA00023136"/>
    </source>
</evidence>
<evidence type="ECO:0000256" key="9">
    <source>
        <dbReference type="HAMAP-Rule" id="MF_00422"/>
    </source>
</evidence>
<dbReference type="InterPro" id="IPR038379">
    <property type="entry name" value="SecE_sf"/>
</dbReference>
<dbReference type="PRINTS" id="PR01650">
    <property type="entry name" value="SECETRNLCASE"/>
</dbReference>
<dbReference type="OrthoDB" id="9805743at2"/>
<evidence type="ECO:0000256" key="5">
    <source>
        <dbReference type="ARBA" id="ARBA00022927"/>
    </source>
</evidence>
<protein>
    <recommendedName>
        <fullName evidence="9">Protein translocase subunit SecE</fullName>
    </recommendedName>
</protein>
<keyword evidence="5 9" id="KW-0653">Protein transport</keyword>
<organism evidence="11 12">
    <name type="scientific">Cryptosporangium aurantiacum</name>
    <dbReference type="NCBI Taxonomy" id="134849"/>
    <lineage>
        <taxon>Bacteria</taxon>
        <taxon>Bacillati</taxon>
        <taxon>Actinomycetota</taxon>
        <taxon>Actinomycetes</taxon>
        <taxon>Cryptosporangiales</taxon>
        <taxon>Cryptosporangiaceae</taxon>
        <taxon>Cryptosporangium</taxon>
    </lineage>
</organism>
<dbReference type="Proteomes" id="UP000184440">
    <property type="component" value="Unassembled WGS sequence"/>
</dbReference>
<dbReference type="RefSeq" id="WP_073259085.1">
    <property type="nucleotide sequence ID" value="NZ_FRCS01000005.1"/>
</dbReference>
<keyword evidence="8 9" id="KW-0472">Membrane</keyword>
<dbReference type="STRING" id="134849.SAMN05443668_105547"/>
<keyword evidence="3 9" id="KW-1003">Cell membrane</keyword>
<reference evidence="11 12" key="1">
    <citation type="submission" date="2016-11" db="EMBL/GenBank/DDBJ databases">
        <authorList>
            <person name="Jaros S."/>
            <person name="Januszkiewicz K."/>
            <person name="Wedrychowicz H."/>
        </authorList>
    </citation>
    <scope>NUCLEOTIDE SEQUENCE [LARGE SCALE GENOMIC DNA]</scope>
    <source>
        <strain evidence="11 12">DSM 46144</strain>
    </source>
</reference>
<keyword evidence="4 9" id="KW-0812">Transmembrane</keyword>
<accession>A0A1M7QXB4</accession>
<dbReference type="PROSITE" id="PS01067">
    <property type="entry name" value="SECE_SEC61G"/>
    <property type="match status" value="1"/>
</dbReference>
<keyword evidence="7 9" id="KW-0811">Translocation</keyword>
<dbReference type="Pfam" id="PF00584">
    <property type="entry name" value="SecE"/>
    <property type="match status" value="1"/>
</dbReference>
<dbReference type="InterPro" id="IPR005807">
    <property type="entry name" value="SecE_bac"/>
</dbReference>
<dbReference type="InterPro" id="IPR001901">
    <property type="entry name" value="Translocase_SecE/Sec61-g"/>
</dbReference>
<dbReference type="NCBIfam" id="TIGR00964">
    <property type="entry name" value="secE_bact"/>
    <property type="match status" value="1"/>
</dbReference>
<dbReference type="GO" id="GO:0005886">
    <property type="term" value="C:plasma membrane"/>
    <property type="evidence" value="ECO:0007669"/>
    <property type="project" value="UniProtKB-SubCell"/>
</dbReference>
<evidence type="ECO:0000256" key="7">
    <source>
        <dbReference type="ARBA" id="ARBA00023010"/>
    </source>
</evidence>
<dbReference type="GO" id="GO:0006605">
    <property type="term" value="P:protein targeting"/>
    <property type="evidence" value="ECO:0007669"/>
    <property type="project" value="UniProtKB-UniRule"/>
</dbReference>
<dbReference type="GO" id="GO:0043952">
    <property type="term" value="P:protein transport by the Sec complex"/>
    <property type="evidence" value="ECO:0007669"/>
    <property type="project" value="UniProtKB-UniRule"/>
</dbReference>
<dbReference type="AlphaFoldDB" id="A0A1M7QXB4"/>
<sequence>MADSKGSAQAAERSAASVAAKTDGSPKLPKAGGKGPVDKGPRKGTKERRPNPISRLIRFIREVVAELRKVIWPTRKELITYTSVVVVFVTIMTAIVWGLDAGVAKIVMWAFGANSDS</sequence>
<evidence type="ECO:0000256" key="3">
    <source>
        <dbReference type="ARBA" id="ARBA00022475"/>
    </source>
</evidence>
<feature type="compositionally biased region" description="Low complexity" evidence="10">
    <location>
        <begin position="7"/>
        <end position="20"/>
    </location>
</feature>
<evidence type="ECO:0000313" key="11">
    <source>
        <dbReference type="EMBL" id="SHN36591.1"/>
    </source>
</evidence>
<dbReference type="GO" id="GO:0009306">
    <property type="term" value="P:protein secretion"/>
    <property type="evidence" value="ECO:0007669"/>
    <property type="project" value="UniProtKB-UniRule"/>
</dbReference>
<comment type="function">
    <text evidence="9">Essential subunit of the Sec protein translocation channel SecYEG. Clamps together the 2 halves of SecY. May contact the channel plug during translocation.</text>
</comment>
<dbReference type="PANTHER" id="PTHR33910:SF1">
    <property type="entry name" value="PROTEIN TRANSLOCASE SUBUNIT SECE"/>
    <property type="match status" value="1"/>
</dbReference>
<dbReference type="PANTHER" id="PTHR33910">
    <property type="entry name" value="PROTEIN TRANSLOCASE SUBUNIT SECE"/>
    <property type="match status" value="1"/>
</dbReference>
<comment type="subunit">
    <text evidence="9">Component of the Sec protein translocase complex. Heterotrimer consisting of SecY, SecE and SecG subunits. The heterotrimers can form oligomers, although 1 heterotrimer is thought to be able to translocate proteins. Interacts with the ribosome. Interacts with SecDF, and other proteins may be involved. Interacts with SecA.</text>
</comment>
<dbReference type="GO" id="GO:0065002">
    <property type="term" value="P:intracellular protein transmembrane transport"/>
    <property type="evidence" value="ECO:0007669"/>
    <property type="project" value="UniProtKB-UniRule"/>
</dbReference>
<feature type="region of interest" description="Disordered" evidence="10">
    <location>
        <begin position="1"/>
        <end position="51"/>
    </location>
</feature>
<comment type="subcellular location">
    <subcellularLocation>
        <location evidence="9">Cell membrane</location>
        <topology evidence="9">Single-pass membrane protein</topology>
    </subcellularLocation>
    <subcellularLocation>
        <location evidence="1">Membrane</location>
    </subcellularLocation>
</comment>
<evidence type="ECO:0000256" key="1">
    <source>
        <dbReference type="ARBA" id="ARBA00004370"/>
    </source>
</evidence>
<evidence type="ECO:0000256" key="6">
    <source>
        <dbReference type="ARBA" id="ARBA00022989"/>
    </source>
</evidence>